<proteinExistence type="predicted"/>
<name>A0A7J5Y1E2_DISMA</name>
<reference evidence="1 2" key="1">
    <citation type="submission" date="2020-03" db="EMBL/GenBank/DDBJ databases">
        <title>Dissostichus mawsoni Genome sequencing and assembly.</title>
        <authorList>
            <person name="Park H."/>
        </authorList>
    </citation>
    <scope>NUCLEOTIDE SEQUENCE [LARGE SCALE GENOMIC DNA]</scope>
    <source>
        <strain evidence="1">DM0001</strain>
        <tissue evidence="1">Muscle</tissue>
    </source>
</reference>
<keyword evidence="2" id="KW-1185">Reference proteome</keyword>
<dbReference type="PANTHER" id="PTHR31025:SF27">
    <property type="entry name" value="SI:CH211-193K19.2-RELATED"/>
    <property type="match status" value="1"/>
</dbReference>
<organism evidence="1 2">
    <name type="scientific">Dissostichus mawsoni</name>
    <name type="common">Antarctic cod</name>
    <dbReference type="NCBI Taxonomy" id="36200"/>
    <lineage>
        <taxon>Eukaryota</taxon>
        <taxon>Metazoa</taxon>
        <taxon>Chordata</taxon>
        <taxon>Craniata</taxon>
        <taxon>Vertebrata</taxon>
        <taxon>Euteleostomi</taxon>
        <taxon>Actinopterygii</taxon>
        <taxon>Neopterygii</taxon>
        <taxon>Teleostei</taxon>
        <taxon>Neoteleostei</taxon>
        <taxon>Acanthomorphata</taxon>
        <taxon>Eupercaria</taxon>
        <taxon>Perciformes</taxon>
        <taxon>Notothenioidei</taxon>
        <taxon>Nototheniidae</taxon>
        <taxon>Dissostichus</taxon>
    </lineage>
</organism>
<dbReference type="Proteomes" id="UP000518266">
    <property type="component" value="Unassembled WGS sequence"/>
</dbReference>
<protein>
    <submittedName>
        <fullName evidence="1">Uncharacterized protein</fullName>
    </submittedName>
</protein>
<sequence>MMGTPVILKIILTDCSSQRLTLPHGLPVSVDDLKDEVKKQCGLEGNFRLQFMDSLFGNEFLNLTSMTEVVDKGTLRVCDVSRPTAILNDHERSAVAVLNPQISYTLNDSSSLSSGYVDTDVQSIESTSPRSSWPAVFHVPKFSYDVELKLQQEGLTYVQNGTVLMPEPKLKSAILDGLVQEIVKYKVYVTDKEMEEWHKVLSKHIRGSCTGCGGWKTSLKYKLSNYRTHLRKLGCPEVTVNSLKNKPVGKKSAAFGVKKAKRAEVNFCPTYPIAETEESLEAMQRALLLDAKKRNNRDIVKLKMEKTFALRRHEVVRDGPMVEDFMARWPALFEVAEINSEFKRITTKPLQSKFLSQLDLHSGTLMKLFQKRGGQLGGRLETIISQMANCDDVDAGRESIIKGLCIYMGEDPKDLVREYV</sequence>
<dbReference type="PANTHER" id="PTHR31025">
    <property type="entry name" value="SI:CH211-196P9.1-RELATED"/>
    <property type="match status" value="1"/>
</dbReference>
<comment type="caution">
    <text evidence="1">The sequence shown here is derived from an EMBL/GenBank/DDBJ whole genome shotgun (WGS) entry which is preliminary data.</text>
</comment>
<evidence type="ECO:0000313" key="1">
    <source>
        <dbReference type="EMBL" id="KAF3842609.1"/>
    </source>
</evidence>
<dbReference type="EMBL" id="JAAKFY010000019">
    <property type="protein sequence ID" value="KAF3842609.1"/>
    <property type="molecule type" value="Genomic_DNA"/>
</dbReference>
<evidence type="ECO:0000313" key="2">
    <source>
        <dbReference type="Proteomes" id="UP000518266"/>
    </source>
</evidence>
<feature type="non-terminal residue" evidence="1">
    <location>
        <position position="1"/>
    </location>
</feature>
<gene>
    <name evidence="1" type="ORF">F7725_024560</name>
</gene>
<dbReference type="OrthoDB" id="8895157at2759"/>
<accession>A0A7J5Y1E2</accession>
<dbReference type="AlphaFoldDB" id="A0A7J5Y1E2"/>